<evidence type="ECO:0000313" key="1">
    <source>
        <dbReference type="EMBL" id="KAK3582454.1"/>
    </source>
</evidence>
<gene>
    <name evidence="1" type="ORF">CHS0354_024000</name>
</gene>
<dbReference type="EMBL" id="JAEAOA010001427">
    <property type="protein sequence ID" value="KAK3582454.1"/>
    <property type="molecule type" value="Genomic_DNA"/>
</dbReference>
<protein>
    <submittedName>
        <fullName evidence="1">Uncharacterized protein</fullName>
    </submittedName>
</protein>
<proteinExistence type="predicted"/>
<reference evidence="1" key="2">
    <citation type="journal article" date="2021" name="Genome Biol. Evol.">
        <title>Developing a high-quality reference genome for a parasitic bivalve with doubly uniparental inheritance (Bivalvia: Unionida).</title>
        <authorList>
            <person name="Smith C.H."/>
        </authorList>
    </citation>
    <scope>NUCLEOTIDE SEQUENCE</scope>
    <source>
        <strain evidence="1">CHS0354</strain>
        <tissue evidence="1">Mantle</tissue>
    </source>
</reference>
<dbReference type="AlphaFoldDB" id="A0AAE0RZT0"/>
<keyword evidence="2" id="KW-1185">Reference proteome</keyword>
<comment type="caution">
    <text evidence="1">The sequence shown here is derived from an EMBL/GenBank/DDBJ whole genome shotgun (WGS) entry which is preliminary data.</text>
</comment>
<reference evidence="1" key="1">
    <citation type="journal article" date="2021" name="Genome Biol. Evol.">
        <title>A High-Quality Reference Genome for a Parasitic Bivalve with Doubly Uniparental Inheritance (Bivalvia: Unionida).</title>
        <authorList>
            <person name="Smith C.H."/>
        </authorList>
    </citation>
    <scope>NUCLEOTIDE SEQUENCE</scope>
    <source>
        <strain evidence="1">CHS0354</strain>
    </source>
</reference>
<reference evidence="1" key="3">
    <citation type="submission" date="2023-05" db="EMBL/GenBank/DDBJ databases">
        <authorList>
            <person name="Smith C.H."/>
        </authorList>
    </citation>
    <scope>NUCLEOTIDE SEQUENCE</scope>
    <source>
        <strain evidence="1">CHS0354</strain>
        <tissue evidence="1">Mantle</tissue>
    </source>
</reference>
<evidence type="ECO:0000313" key="2">
    <source>
        <dbReference type="Proteomes" id="UP001195483"/>
    </source>
</evidence>
<dbReference type="Proteomes" id="UP001195483">
    <property type="component" value="Unassembled WGS sequence"/>
</dbReference>
<sequence>MQDRFDITMTNTTRGLLVKCKHLVIKENVVKLSESKVKTLKKLYPDFRDLEMYLAVAGASFDLDAEQDEKQSGIIILKKVGELMEEEATHAGNIATPAGNIATPAGNDATPAGNDATHAGNAVTPAGNAVTPAGNAVTHAGNAVTPAGNAVTPAGNAVTPAGDAVTPAGNAVTPAGDATKEVILP</sequence>
<name>A0AAE0RZT0_9BIVA</name>
<organism evidence="1 2">
    <name type="scientific">Potamilus streckersoni</name>
    <dbReference type="NCBI Taxonomy" id="2493646"/>
    <lineage>
        <taxon>Eukaryota</taxon>
        <taxon>Metazoa</taxon>
        <taxon>Spiralia</taxon>
        <taxon>Lophotrochozoa</taxon>
        <taxon>Mollusca</taxon>
        <taxon>Bivalvia</taxon>
        <taxon>Autobranchia</taxon>
        <taxon>Heteroconchia</taxon>
        <taxon>Palaeoheterodonta</taxon>
        <taxon>Unionida</taxon>
        <taxon>Unionoidea</taxon>
        <taxon>Unionidae</taxon>
        <taxon>Ambleminae</taxon>
        <taxon>Lampsilini</taxon>
        <taxon>Potamilus</taxon>
    </lineage>
</organism>
<accession>A0AAE0RZT0</accession>